<organism evidence="1 2">
    <name type="scientific">Cavenderia fasciculata</name>
    <name type="common">Slime mold</name>
    <name type="synonym">Dictyostelium fasciculatum</name>
    <dbReference type="NCBI Taxonomy" id="261658"/>
    <lineage>
        <taxon>Eukaryota</taxon>
        <taxon>Amoebozoa</taxon>
        <taxon>Evosea</taxon>
        <taxon>Eumycetozoa</taxon>
        <taxon>Dictyostelia</taxon>
        <taxon>Acytosteliales</taxon>
        <taxon>Cavenderiaceae</taxon>
        <taxon>Cavenderia</taxon>
    </lineage>
</organism>
<accession>F4PYT7</accession>
<proteinExistence type="predicted"/>
<protein>
    <submittedName>
        <fullName evidence="1">Uncharacterized protein</fullName>
    </submittedName>
</protein>
<reference evidence="2" key="1">
    <citation type="journal article" date="2011" name="Genome Res.">
        <title>Phylogeny-wide analysis of social amoeba genomes highlights ancient origins for complex intercellular communication.</title>
        <authorList>
            <person name="Heidel A.J."/>
            <person name="Lawal H.M."/>
            <person name="Felder M."/>
            <person name="Schilde C."/>
            <person name="Helps N.R."/>
            <person name="Tunggal B."/>
            <person name="Rivero F."/>
            <person name="John U."/>
            <person name="Schleicher M."/>
            <person name="Eichinger L."/>
            <person name="Platzer M."/>
            <person name="Noegel A.A."/>
            <person name="Schaap P."/>
            <person name="Gloeckner G."/>
        </authorList>
    </citation>
    <scope>NUCLEOTIDE SEQUENCE [LARGE SCALE GENOMIC DNA]</scope>
    <source>
        <strain evidence="2">SH3</strain>
    </source>
</reference>
<dbReference type="AlphaFoldDB" id="F4PYT7"/>
<keyword evidence="2" id="KW-1185">Reference proteome</keyword>
<dbReference type="KEGG" id="dfa:DFA_02140"/>
<sequence>MNKTILFTSLSSNKRTVYGMRGDNNATVKVNSKSITQYKAYVINGTTPIQSIFTYPQSINSIEIAPNTIVPTIDAFNLTNLIFNNNNPSEIPILPSTVKYVNTEINSLEGTVPIDLLVNNPFNLRLDLSNNIGLNGNLSNDFCYIQSLNIVNTSITAIPDCLWCFQSSGIFNTTLEHPETVLCKPPTFDSLNLVSYQGRFIINGDLLGYGDIDQGLSVIRPNKQLYGQMDPSQGRKQTKKYSLWPETFTIEEISFVLDNATLNPLDKVHDNLITITAYFKIISNTYLPNISFGMNPCTIRSFLNNSIFCTVDSSTNNNLHPVQIFTQFQNNSLIANILPNSKKKKIA</sequence>
<gene>
    <name evidence="1" type="ORF">DFA_02140</name>
</gene>
<dbReference type="EMBL" id="GL883015">
    <property type="protein sequence ID" value="EGG19353.1"/>
    <property type="molecule type" value="Genomic_DNA"/>
</dbReference>
<dbReference type="GeneID" id="14871423"/>
<name>F4PYT7_CACFS</name>
<dbReference type="RefSeq" id="XP_004357624.1">
    <property type="nucleotide sequence ID" value="XM_004357567.1"/>
</dbReference>
<evidence type="ECO:0000313" key="2">
    <source>
        <dbReference type="Proteomes" id="UP000007797"/>
    </source>
</evidence>
<evidence type="ECO:0000313" key="1">
    <source>
        <dbReference type="EMBL" id="EGG19353.1"/>
    </source>
</evidence>
<dbReference type="Proteomes" id="UP000007797">
    <property type="component" value="Unassembled WGS sequence"/>
</dbReference>